<feature type="domain" description="Calcineurin-like phosphoesterase" evidence="2">
    <location>
        <begin position="6"/>
        <end position="190"/>
    </location>
</feature>
<reference evidence="3 4" key="1">
    <citation type="submission" date="2018-11" db="EMBL/GenBank/DDBJ databases">
        <title>Genomic Encyclopedia of Type Strains, Phase IV (KMG-IV): sequencing the most valuable type-strain genomes for metagenomic binning, comparative biology and taxonomic classification.</title>
        <authorList>
            <person name="Goeker M."/>
        </authorList>
    </citation>
    <scope>NUCLEOTIDE SEQUENCE [LARGE SCALE GENOMIC DNA]</scope>
    <source>
        <strain evidence="3 4">DSM 27783</strain>
    </source>
</reference>
<gene>
    <name evidence="3" type="ORF">EDC58_1862</name>
</gene>
<dbReference type="Pfam" id="PF12850">
    <property type="entry name" value="Metallophos_2"/>
    <property type="match status" value="1"/>
</dbReference>
<organism evidence="3 4">
    <name type="scientific">Caminibacter pacificus</name>
    <dbReference type="NCBI Taxonomy" id="1424653"/>
    <lineage>
        <taxon>Bacteria</taxon>
        <taxon>Pseudomonadati</taxon>
        <taxon>Campylobacterota</taxon>
        <taxon>Epsilonproteobacteria</taxon>
        <taxon>Nautiliales</taxon>
        <taxon>Nautiliaceae</taxon>
        <taxon>Caminibacter</taxon>
    </lineage>
</organism>
<proteinExistence type="inferred from homology"/>
<evidence type="ECO:0000259" key="2">
    <source>
        <dbReference type="Pfam" id="PF12850"/>
    </source>
</evidence>
<dbReference type="EMBL" id="RJVK01000005">
    <property type="protein sequence ID" value="ROR38943.1"/>
    <property type="molecule type" value="Genomic_DNA"/>
</dbReference>
<dbReference type="InterPro" id="IPR024654">
    <property type="entry name" value="Calcineurin-like_PHP_lpxH"/>
</dbReference>
<dbReference type="SUPFAM" id="SSF56300">
    <property type="entry name" value="Metallo-dependent phosphatases"/>
    <property type="match status" value="1"/>
</dbReference>
<comment type="caution">
    <text evidence="3">The sequence shown here is derived from an EMBL/GenBank/DDBJ whole genome shotgun (WGS) entry which is preliminary data.</text>
</comment>
<dbReference type="Proteomes" id="UP000272781">
    <property type="component" value="Unassembled WGS sequence"/>
</dbReference>
<dbReference type="AlphaFoldDB" id="A0AAJ4UXD1"/>
<evidence type="ECO:0000256" key="1">
    <source>
        <dbReference type="ARBA" id="ARBA00008950"/>
    </source>
</evidence>
<name>A0AAJ4UXD1_9BACT</name>
<comment type="similarity">
    <text evidence="1">Belongs to the metallophosphoesterase superfamily. YfcE family.</text>
</comment>
<dbReference type="InterPro" id="IPR029052">
    <property type="entry name" value="Metallo-depent_PP-like"/>
</dbReference>
<evidence type="ECO:0000313" key="3">
    <source>
        <dbReference type="EMBL" id="ROR38943.1"/>
    </source>
</evidence>
<dbReference type="Gene3D" id="3.60.21.10">
    <property type="match status" value="1"/>
</dbReference>
<accession>A0AAJ4UXD1</accession>
<sequence length="212" mass="25147">MPDMKIIADTHFGHSNILLYEPLRIQKARMEGYEDFERFLIDRLNEYISKEDEVLHLGDVAFKDAYKTASKLNGKITLIKGNHDKQKHLEYYKSIGWRVIEDIEIQTDFDKEILNYLQYKYDKKTLSRTACLIKKIDSETILFSHYPVFNDNPYDEKYKNISKLLEEIFYLCGCDLNVHGHTHSYMVNDKRCINACLEVNDFKPFILKEKEV</sequence>
<evidence type="ECO:0000313" key="4">
    <source>
        <dbReference type="Proteomes" id="UP000272781"/>
    </source>
</evidence>
<protein>
    <submittedName>
        <fullName evidence="3">Calcineurin-like phosphoesterase family protein</fullName>
    </submittedName>
</protein>